<dbReference type="NCBIfam" id="NF009711">
    <property type="entry name" value="PRK13240.1"/>
    <property type="match status" value="1"/>
</dbReference>
<comment type="subunit">
    <text evidence="8">PSII is composed of 1 copy each of membrane proteins PsbA, PsbB, PsbC, PsbD, PsbE, PsbF, PsbH, PsbI, PsbJ, PsbK, PsbL, PsbM, PsbT, PsbX, PsbY, PsbZ, Psb30/Ycf12, peripheral proteins PsbO, CyanoQ (PsbQ), PsbU, PsbV and a large number of cofactors. It forms dimeric complexes.</text>
</comment>
<keyword evidence="6 8" id="KW-0472">Membrane</keyword>
<protein>
    <recommendedName>
        <fullName evidence="8">Photosystem II reaction center protein Y</fullName>
    </recommendedName>
</protein>
<dbReference type="GO" id="GO:0031676">
    <property type="term" value="C:plasma membrane-derived thylakoid membrane"/>
    <property type="evidence" value="ECO:0007669"/>
    <property type="project" value="UniProtKB-SubCell"/>
</dbReference>
<reference evidence="9 10" key="1">
    <citation type="journal article" date="2015" name="Genome Announc.">
        <title>Draft Genome Sequence of Filamentous Marine Cyanobacterium Lyngbya confervoides Strain BDU141951.</title>
        <authorList>
            <person name="Chandrababunaidu M.M."/>
            <person name="Sen D."/>
            <person name="Tripathy S."/>
        </authorList>
    </citation>
    <scope>NUCLEOTIDE SEQUENCE [LARGE SCALE GENOMIC DNA]</scope>
    <source>
        <strain evidence="9 10">BDU141951</strain>
    </source>
</reference>
<dbReference type="AlphaFoldDB" id="A0ABD4SY48"/>
<comment type="caution">
    <text evidence="9">The sequence shown here is derived from an EMBL/GenBank/DDBJ whole genome shotgun (WGS) entry which is preliminary data.</text>
</comment>
<keyword evidence="4 8" id="KW-1133">Transmembrane helix</keyword>
<dbReference type="Proteomes" id="UP000031561">
    <property type="component" value="Unassembled WGS sequence"/>
</dbReference>
<accession>A0ABD4SY48</accession>
<keyword evidence="5 8" id="KW-0793">Thylakoid</keyword>
<dbReference type="Pfam" id="PF06298">
    <property type="entry name" value="PsbY"/>
    <property type="match status" value="1"/>
</dbReference>
<sequence length="38" mass="4236">MDLRVLIVLAPLLIAAAWALKNILPAALQQFSKYLNKD</sequence>
<evidence type="ECO:0000313" key="9">
    <source>
        <dbReference type="EMBL" id="MCM1981277.1"/>
    </source>
</evidence>
<feature type="topological domain" description="Lumenal" evidence="8">
    <location>
        <begin position="1"/>
        <end position="4"/>
    </location>
</feature>
<evidence type="ECO:0000256" key="6">
    <source>
        <dbReference type="ARBA" id="ARBA00023136"/>
    </source>
</evidence>
<comment type="function">
    <text evidence="8">Loosely associated component of the core of photosystem II (PSII). PSII is a light-driven water plastoquinone oxidoreductase, using light energy to abstract electrons from H(2)O, generating a proton gradient subsequently used for ATP formation.</text>
</comment>
<dbReference type="GO" id="GO:0015979">
    <property type="term" value="P:photosynthesis"/>
    <property type="evidence" value="ECO:0007669"/>
    <property type="project" value="UniProtKB-UniRule"/>
</dbReference>
<evidence type="ECO:0000256" key="4">
    <source>
        <dbReference type="ARBA" id="ARBA00022989"/>
    </source>
</evidence>
<evidence type="ECO:0000256" key="5">
    <source>
        <dbReference type="ARBA" id="ARBA00023078"/>
    </source>
</evidence>
<evidence type="ECO:0000256" key="7">
    <source>
        <dbReference type="ARBA" id="ARBA00023276"/>
    </source>
</evidence>
<keyword evidence="10" id="KW-1185">Reference proteome</keyword>
<dbReference type="EMBL" id="JTHE03000004">
    <property type="protein sequence ID" value="MCM1981277.1"/>
    <property type="molecule type" value="Genomic_DNA"/>
</dbReference>
<evidence type="ECO:0000256" key="1">
    <source>
        <dbReference type="ARBA" id="ARBA00004370"/>
    </source>
</evidence>
<dbReference type="RefSeq" id="WP_166278519.1">
    <property type="nucleotide sequence ID" value="NZ_JTHE03000004.1"/>
</dbReference>
<evidence type="ECO:0000256" key="8">
    <source>
        <dbReference type="HAMAP-Rule" id="MF_00717"/>
    </source>
</evidence>
<dbReference type="InterPro" id="IPR009388">
    <property type="entry name" value="PSII_PsbY"/>
</dbReference>
<comment type="subcellular location">
    <subcellularLocation>
        <location evidence="8">Cellular thylakoid membrane</location>
        <topology evidence="8">Single-pass membrane protein</topology>
    </subcellularLocation>
    <subcellularLocation>
        <location evidence="1">Membrane</location>
    </subcellularLocation>
</comment>
<proteinExistence type="inferred from homology"/>
<feature type="topological domain" description="Lumenal" evidence="8">
    <location>
        <begin position="24"/>
        <end position="38"/>
    </location>
</feature>
<evidence type="ECO:0000256" key="2">
    <source>
        <dbReference type="ARBA" id="ARBA00022531"/>
    </source>
</evidence>
<name>A0ABD4SY48_9CYAN</name>
<keyword evidence="3 8" id="KW-0812">Transmembrane</keyword>
<keyword evidence="7 8" id="KW-0604">Photosystem II</keyword>
<dbReference type="HAMAP" id="MF_00717">
    <property type="entry name" value="PSII_PsbY"/>
    <property type="match status" value="1"/>
</dbReference>
<evidence type="ECO:0000313" key="10">
    <source>
        <dbReference type="Proteomes" id="UP000031561"/>
    </source>
</evidence>
<gene>
    <name evidence="8" type="primary">psbY</name>
    <name evidence="9" type="ORF">QQ91_0000310</name>
</gene>
<evidence type="ECO:0000256" key="3">
    <source>
        <dbReference type="ARBA" id="ARBA00022692"/>
    </source>
</evidence>
<keyword evidence="2 8" id="KW-0602">Photosynthesis</keyword>
<organism evidence="9 10">
    <name type="scientific">Lyngbya confervoides BDU141951</name>
    <dbReference type="NCBI Taxonomy" id="1574623"/>
    <lineage>
        <taxon>Bacteria</taxon>
        <taxon>Bacillati</taxon>
        <taxon>Cyanobacteriota</taxon>
        <taxon>Cyanophyceae</taxon>
        <taxon>Oscillatoriophycideae</taxon>
        <taxon>Oscillatoriales</taxon>
        <taxon>Microcoleaceae</taxon>
        <taxon>Lyngbya</taxon>
    </lineage>
</organism>
<dbReference type="GO" id="GO:0009523">
    <property type="term" value="C:photosystem II"/>
    <property type="evidence" value="ECO:0007669"/>
    <property type="project" value="UniProtKB-KW"/>
</dbReference>
<comment type="similarity">
    <text evidence="8">Belongs to the PsbY family.</text>
</comment>